<reference evidence="5 6" key="1">
    <citation type="journal article" date="2019" name="Plant Biotechnol. J.">
        <title>The red bayberry genome and genetic basis of sex determination.</title>
        <authorList>
            <person name="Jia H.M."/>
            <person name="Jia H.J."/>
            <person name="Cai Q.L."/>
            <person name="Wang Y."/>
            <person name="Zhao H.B."/>
            <person name="Yang W.F."/>
            <person name="Wang G.Y."/>
            <person name="Li Y.H."/>
            <person name="Zhan D.L."/>
            <person name="Shen Y.T."/>
            <person name="Niu Q.F."/>
            <person name="Chang L."/>
            <person name="Qiu J."/>
            <person name="Zhao L."/>
            <person name="Xie H.B."/>
            <person name="Fu W.Y."/>
            <person name="Jin J."/>
            <person name="Li X.W."/>
            <person name="Jiao Y."/>
            <person name="Zhou C.C."/>
            <person name="Tu T."/>
            <person name="Chai C.Y."/>
            <person name="Gao J.L."/>
            <person name="Fan L.J."/>
            <person name="van de Weg E."/>
            <person name="Wang J.Y."/>
            <person name="Gao Z.S."/>
        </authorList>
    </citation>
    <scope>NUCLEOTIDE SEQUENCE [LARGE SCALE GENOMIC DNA]</scope>
    <source>
        <tissue evidence="5">Leaves</tissue>
    </source>
</reference>
<accession>A0A6A1WP82</accession>
<dbReference type="Gene3D" id="3.30.40.10">
    <property type="entry name" value="Zinc/RING finger domain, C3HC4 (zinc finger)"/>
    <property type="match status" value="1"/>
</dbReference>
<dbReference type="SUPFAM" id="SSF57903">
    <property type="entry name" value="FYVE/PHD zinc finger"/>
    <property type="match status" value="1"/>
</dbReference>
<evidence type="ECO:0000256" key="4">
    <source>
        <dbReference type="SAM" id="MobiDB-lite"/>
    </source>
</evidence>
<keyword evidence="2" id="KW-0863">Zinc-finger</keyword>
<keyword evidence="6" id="KW-1185">Reference proteome</keyword>
<feature type="compositionally biased region" description="Basic residues" evidence="4">
    <location>
        <begin position="136"/>
        <end position="172"/>
    </location>
</feature>
<proteinExistence type="predicted"/>
<sequence length="323" mass="36454">MRTRRTRGFSYLFSKAERSDYYQCVHCNRDVLIREAVSCQFCKGFFHKRHVRKSAGAITAECVYTCHRCQDGMRAKIDAKRRKIGPKGGKLLSQKHKKASKDSRSLRLKCSKKPSKGGQIQSQNSKRAPAGVPLRRSPRKAKCLSLPKKKRGGRRKAKQIKSKKMTNKKPKRGTCLQKERTHVYHSYWLNGLLLSRKPDDERVVHFREKNILASSEKLSVILDLPKCHLCCETSGSSPLSYITCQICGEGFHGDAFGLNPDNMDKLIGFRCHLCRKRDPPICPHMLAVNSDVSQLVEAQSNAVVECNDEVSNAVPPLSEIACN</sequence>
<dbReference type="InterPro" id="IPR013083">
    <property type="entry name" value="Znf_RING/FYVE/PHD"/>
</dbReference>
<comment type="caution">
    <text evidence="5">The sequence shown here is derived from an EMBL/GenBank/DDBJ whole genome shotgun (WGS) entry which is preliminary data.</text>
</comment>
<dbReference type="AlphaFoldDB" id="A0A6A1WP82"/>
<name>A0A6A1WP82_9ROSI</name>
<keyword evidence="1" id="KW-0479">Metal-binding</keyword>
<dbReference type="OrthoDB" id="1740843at2759"/>
<evidence type="ECO:0000256" key="3">
    <source>
        <dbReference type="ARBA" id="ARBA00022833"/>
    </source>
</evidence>
<dbReference type="PANTHER" id="PTHR46508">
    <property type="entry name" value="PHD FINGER FAMILY PROTEIN"/>
    <property type="match status" value="1"/>
</dbReference>
<dbReference type="EMBL" id="RXIC02000019">
    <property type="protein sequence ID" value="KAB1225558.1"/>
    <property type="molecule type" value="Genomic_DNA"/>
</dbReference>
<evidence type="ECO:0000256" key="1">
    <source>
        <dbReference type="ARBA" id="ARBA00022723"/>
    </source>
</evidence>
<evidence type="ECO:0000313" key="5">
    <source>
        <dbReference type="EMBL" id="KAB1225558.1"/>
    </source>
</evidence>
<dbReference type="Proteomes" id="UP000516437">
    <property type="component" value="Chromosome 1"/>
</dbReference>
<keyword evidence="3" id="KW-0862">Zinc</keyword>
<dbReference type="GO" id="GO:0008270">
    <property type="term" value="F:zinc ion binding"/>
    <property type="evidence" value="ECO:0007669"/>
    <property type="project" value="UniProtKB-KW"/>
</dbReference>
<evidence type="ECO:0000313" key="6">
    <source>
        <dbReference type="Proteomes" id="UP000516437"/>
    </source>
</evidence>
<gene>
    <name evidence="5" type="ORF">CJ030_MR1G002467</name>
</gene>
<dbReference type="PANTHER" id="PTHR46508:SF5">
    <property type="entry name" value="PHD-FINGER AND DNA BINDING DOMAIN-CONTAINING PROTEIN"/>
    <property type="match status" value="1"/>
</dbReference>
<evidence type="ECO:0000256" key="2">
    <source>
        <dbReference type="ARBA" id="ARBA00022771"/>
    </source>
</evidence>
<dbReference type="InterPro" id="IPR011011">
    <property type="entry name" value="Znf_FYVE_PHD"/>
</dbReference>
<feature type="region of interest" description="Disordered" evidence="4">
    <location>
        <begin position="80"/>
        <end position="173"/>
    </location>
</feature>
<protein>
    <submittedName>
        <fullName evidence="5">Uncharacterized protein</fullName>
    </submittedName>
</protein>
<organism evidence="5 6">
    <name type="scientific">Morella rubra</name>
    <name type="common">Chinese bayberry</name>
    <dbReference type="NCBI Taxonomy" id="262757"/>
    <lineage>
        <taxon>Eukaryota</taxon>
        <taxon>Viridiplantae</taxon>
        <taxon>Streptophyta</taxon>
        <taxon>Embryophyta</taxon>
        <taxon>Tracheophyta</taxon>
        <taxon>Spermatophyta</taxon>
        <taxon>Magnoliopsida</taxon>
        <taxon>eudicotyledons</taxon>
        <taxon>Gunneridae</taxon>
        <taxon>Pentapetalae</taxon>
        <taxon>rosids</taxon>
        <taxon>fabids</taxon>
        <taxon>Fagales</taxon>
        <taxon>Myricaceae</taxon>
        <taxon>Morella</taxon>
    </lineage>
</organism>
<feature type="compositionally biased region" description="Basic residues" evidence="4">
    <location>
        <begin position="106"/>
        <end position="115"/>
    </location>
</feature>